<keyword evidence="1" id="KW-0677">Repeat</keyword>
<dbReference type="EMBL" id="CABVQI010000001">
    <property type="protein sequence ID" value="VWC56742.1"/>
    <property type="molecule type" value="Genomic_DNA"/>
</dbReference>
<proteinExistence type="predicted"/>
<feature type="domain" description="DUF6531" evidence="3">
    <location>
        <begin position="339"/>
        <end position="412"/>
    </location>
</feature>
<dbReference type="InterPro" id="IPR008727">
    <property type="entry name" value="PAAR_motif"/>
</dbReference>
<feature type="domain" description="Teneurin-like YD-shell" evidence="4">
    <location>
        <begin position="777"/>
        <end position="924"/>
    </location>
</feature>
<dbReference type="InterPro" id="IPR045351">
    <property type="entry name" value="DUF6531"/>
</dbReference>
<dbReference type="Proteomes" id="UP000494274">
    <property type="component" value="Unassembled WGS sequence"/>
</dbReference>
<dbReference type="PRINTS" id="PR00394">
    <property type="entry name" value="RHSPROTEIN"/>
</dbReference>
<dbReference type="InterPro" id="IPR022385">
    <property type="entry name" value="Rhs_assc_core"/>
</dbReference>
<dbReference type="PANTHER" id="PTHR32305">
    <property type="match status" value="1"/>
</dbReference>
<dbReference type="NCBIfam" id="TIGR01643">
    <property type="entry name" value="YD_repeat_2x"/>
    <property type="match status" value="3"/>
</dbReference>
<dbReference type="InterPro" id="IPR050708">
    <property type="entry name" value="T6SS_VgrG/RHS"/>
</dbReference>
<dbReference type="Pfam" id="PF05488">
    <property type="entry name" value="PAAR_motif"/>
    <property type="match status" value="1"/>
</dbReference>
<evidence type="ECO:0000259" key="3">
    <source>
        <dbReference type="Pfam" id="PF20148"/>
    </source>
</evidence>
<evidence type="ECO:0000256" key="1">
    <source>
        <dbReference type="ARBA" id="ARBA00022737"/>
    </source>
</evidence>
<dbReference type="Gene3D" id="2.180.10.10">
    <property type="entry name" value="RHS repeat-associated core"/>
    <property type="match status" value="3"/>
</dbReference>
<feature type="compositionally biased region" description="Polar residues" evidence="2">
    <location>
        <begin position="18"/>
        <end position="27"/>
    </location>
</feature>
<dbReference type="InterPro" id="IPR011044">
    <property type="entry name" value="Quino_amine_DH_bsu"/>
</dbReference>
<accession>A0A6P2T3Z3</accession>
<dbReference type="PANTHER" id="PTHR32305:SF15">
    <property type="entry name" value="PROTEIN RHSA-RELATED"/>
    <property type="match status" value="1"/>
</dbReference>
<dbReference type="NCBIfam" id="TIGR03696">
    <property type="entry name" value="Rhs_assc_core"/>
    <property type="match status" value="1"/>
</dbReference>
<evidence type="ECO:0000256" key="2">
    <source>
        <dbReference type="SAM" id="MobiDB-lite"/>
    </source>
</evidence>
<organism evidence="5 6">
    <name type="scientific">Burkholderia lata (strain ATCC 17760 / DSM 23089 / LMG 22485 / NCIMB 9086 / R18194 / 383)</name>
    <dbReference type="NCBI Taxonomy" id="482957"/>
    <lineage>
        <taxon>Bacteria</taxon>
        <taxon>Pseudomonadati</taxon>
        <taxon>Pseudomonadota</taxon>
        <taxon>Betaproteobacteria</taxon>
        <taxon>Burkholderiales</taxon>
        <taxon>Burkholderiaceae</taxon>
        <taxon>Burkholderia</taxon>
        <taxon>Burkholderia cepacia complex</taxon>
    </lineage>
</organism>
<name>A0A6P2T3Z3_BURL3</name>
<dbReference type="InterPro" id="IPR056823">
    <property type="entry name" value="TEN-like_YD-shell"/>
</dbReference>
<protein>
    <submittedName>
        <fullName evidence="5">Rhs family protein</fullName>
    </submittedName>
</protein>
<dbReference type="Pfam" id="PF25023">
    <property type="entry name" value="TEN_YD-shell"/>
    <property type="match status" value="2"/>
</dbReference>
<evidence type="ECO:0000313" key="5">
    <source>
        <dbReference type="EMBL" id="VWC56742.1"/>
    </source>
</evidence>
<feature type="domain" description="Teneurin-like YD-shell" evidence="4">
    <location>
        <begin position="1027"/>
        <end position="1272"/>
    </location>
</feature>
<evidence type="ECO:0000313" key="6">
    <source>
        <dbReference type="Proteomes" id="UP000494274"/>
    </source>
</evidence>
<dbReference type="InterPro" id="IPR006530">
    <property type="entry name" value="YD"/>
</dbReference>
<dbReference type="Pfam" id="PF20148">
    <property type="entry name" value="DUF6531"/>
    <property type="match status" value="1"/>
</dbReference>
<dbReference type="CDD" id="cd14740">
    <property type="entry name" value="PAAR_4"/>
    <property type="match status" value="1"/>
</dbReference>
<sequence length="1698" mass="187688">MSESETRLTRASVPGDSHATQSESKADTTCDSLLGTVKSTFDPFKETFSSEGGTVHHVSEAVNSLASLQGMPSQLLNSGIAQIPLLDKMPGMPAATIGVPHLGTPHAHSHPPSSGFPLPSVGATIGSGCLSVLIGGIPAARVLDIGIAPTCGGITPYFDIQTGSSNTFIGGMRAARMGIDMTRHCNPMGHVGKSGGEAASAAEKGEKVASEAAQVSGRAKLLGRAGKAWKLGNAAVGPASGAASAADDASQGEIAAAAMMAAQTAADLAFMMLSNLMGKDPGIEPSMGTLLAGNPTVLIGGFPLPDSQMMWHGAKHGIAKKVKTRIATRRKAAAPCRNGHPVDVVRGAAENEFVDYQEPAHPGFSWERFYCSGWRDQDGAIGFGFRHNFQHELRLFRTRAVYVDSLNREYPFPRDQGEHYSGEFGGYRLTQRDDRRFTIWHETAGIFDFERHPATGSLARLVSHAKGGLRSEYRYDATGVLSSISLADEGGQAWRLIRFVYDDHGHIVQILMTGTDGVRRCIARYAYDSRGCLSVATDSLDTAMTYAYDKRRRMIRETDRNEFSFLYRYDVEDRCVETAAQDGLWRVTFDYQPGRTVATHADGGIWTFQYDDSQTVTHIVDPYGHAVDRVTGADGRILLEVDTVGRELRWVYDNLGRSIGRVDRWGNCWPPSSQVPVRQSPKEHVPPATSLDQQWGAVEPQRLSATLLLPIRIEQCAMLLFGTTASDPTSPSEQYDAAGRVMARRTVTGSIDRLARDGVGNVVWKRDQGGSEYRYAITSWNLYESTTDPLGHVTRYRYTNKANISAVIDPVGNESRYDHDLRGRLVRVTRHNTLRETYKYDGGDRLVEKCDATGEWLLRFEFGDNGLPSKRRLRSGATHYYQHDTQGNFTNASTDRFEVALKWDAFGRIVSDKRNGFGVEHQYSKTKRLSTTWFERFSISYESEASGEAVIRTQAGRTHRITRSSDGQVLVQFANGTNVLRRFDANGKCEGRIVWRGDAQADMEATHYAYSATGELLAVTSPSGDVIEYQYDAAHRLIGEKREGWPVRRFAYDPAGNLISTPEHASIRYSEGNRLATASSTRFHYNNRNHLAGQIDEDGGYTTYSYNSMDLLTRVEWSNRTDAWTADYDGLCRRIYQADGAACTLYYWDNDRLAAEIQPDGRVRLYVYAHDSAILPFMFIDHESVGAKPENGTEYFVITNQVGMPEWIESGTGEVVWRAHSIDPYGRIEVAPGNSVAYDLRFAGHHYDQATGFHYNRFRTYSPVLRRYLQCDPVGQSGGVNIYAYTPNPLVLVDVFGLTCDEPAGDASGGPEGHSVEDEPVIVAKDKDGKYKPTGASLPKDIIHVPDDEHPAFDLARQEADKMRADFIDALGVHKNVVTLLPFVFRKKDGSYHVGIAASKEWDELKKGQKNVFAKLQEISNGHEIIVGASDIPAPASFDRATNYAPPAATDHHAEQRALRWADNQPDISGCAYFAPTLPACEGCLQAILSRRPPEGDAIAEEAKKSVFYKDDPDQNTIPKNETRKNKRNALPRSMIDDNAKERALHDSFAGQLNKNGQPDKTTMPSEDVIKDVAKKLELEKDTLTNWLRKEVAFHDSLSQRSAVDANNNKMPASNVLKAVATKWGVEEKSLTTSIRKFLKSQMTEATKDAAEQLLDKKVGEAETDKKDEIIKDAASKWQVDPKRLGPSVKRYLKKKQQ</sequence>
<reference evidence="5 6" key="1">
    <citation type="submission" date="2019-09" db="EMBL/GenBank/DDBJ databases">
        <authorList>
            <person name="Depoorter E."/>
        </authorList>
    </citation>
    <scope>NUCLEOTIDE SEQUENCE [LARGE SCALE GENOMIC DNA]</scope>
    <source>
        <strain evidence="5">R-18112</strain>
    </source>
</reference>
<dbReference type="RefSeq" id="WP_175042191.1">
    <property type="nucleotide sequence ID" value="NZ_CABVQI010000001.1"/>
</dbReference>
<feature type="region of interest" description="Disordered" evidence="2">
    <location>
        <begin position="1508"/>
        <end position="1537"/>
    </location>
</feature>
<evidence type="ECO:0000259" key="4">
    <source>
        <dbReference type="Pfam" id="PF25023"/>
    </source>
</evidence>
<feature type="region of interest" description="Disordered" evidence="2">
    <location>
        <begin position="1"/>
        <end position="27"/>
    </location>
</feature>
<dbReference type="SUPFAM" id="SSF50969">
    <property type="entry name" value="YVTN repeat-like/Quinoprotein amine dehydrogenase"/>
    <property type="match status" value="1"/>
</dbReference>
<gene>
    <name evidence="5" type="ORF">BLA18112_00413</name>
</gene>